<evidence type="ECO:0000313" key="4">
    <source>
        <dbReference type="Proteomes" id="UP000322139"/>
    </source>
</evidence>
<keyword evidence="1" id="KW-0812">Transmembrane</keyword>
<sequence length="59" mass="6868">MGKLIETGLEMAVLLVIGIMFLGYSVTVYPYEKLRNRKWTQKVRSKRQSLYIGKPVNHL</sequence>
<evidence type="ECO:0000313" key="3">
    <source>
        <dbReference type="EMBL" id="TYS57462.1"/>
    </source>
</evidence>
<comment type="caution">
    <text evidence="3">The sequence shown here is derived from an EMBL/GenBank/DDBJ whole genome shotgun (WGS) entry which is preliminary data.</text>
</comment>
<gene>
    <name evidence="3" type="ORF">FZD47_24810</name>
    <name evidence="2" type="ORF">FZD51_19700</name>
</gene>
<dbReference type="AlphaFoldDB" id="A0A5D4S6T7"/>
<evidence type="ECO:0000313" key="5">
    <source>
        <dbReference type="Proteomes" id="UP000323732"/>
    </source>
</evidence>
<organism evidence="3 5">
    <name type="scientific">Bacillus infantis</name>
    <dbReference type="NCBI Taxonomy" id="324767"/>
    <lineage>
        <taxon>Bacteria</taxon>
        <taxon>Bacillati</taxon>
        <taxon>Bacillota</taxon>
        <taxon>Bacilli</taxon>
        <taxon>Bacillales</taxon>
        <taxon>Bacillaceae</taxon>
        <taxon>Bacillus</taxon>
    </lineage>
</organism>
<dbReference type="EMBL" id="VTER01000011">
    <property type="protein sequence ID" value="TYS45330.1"/>
    <property type="molecule type" value="Genomic_DNA"/>
</dbReference>
<evidence type="ECO:0000256" key="1">
    <source>
        <dbReference type="SAM" id="Phobius"/>
    </source>
</evidence>
<keyword evidence="1" id="KW-1133">Transmembrane helix</keyword>
<dbReference type="GeneID" id="97351092"/>
<keyword evidence="1" id="KW-0472">Membrane</keyword>
<dbReference type="Proteomes" id="UP000322139">
    <property type="component" value="Unassembled WGS sequence"/>
</dbReference>
<accession>A0A5D4S6T7</accession>
<proteinExistence type="predicted"/>
<protein>
    <submittedName>
        <fullName evidence="3">Uncharacterized protein</fullName>
    </submittedName>
</protein>
<evidence type="ECO:0000313" key="2">
    <source>
        <dbReference type="EMBL" id="TYS45330.1"/>
    </source>
</evidence>
<name>A0A5D4S6T7_9BACI</name>
<feature type="transmembrane region" description="Helical" evidence="1">
    <location>
        <begin position="12"/>
        <end position="31"/>
    </location>
</feature>
<dbReference type="Proteomes" id="UP000323732">
    <property type="component" value="Unassembled WGS sequence"/>
</dbReference>
<dbReference type="RefSeq" id="WP_009795231.1">
    <property type="nucleotide sequence ID" value="NZ_CP160000.1"/>
</dbReference>
<reference evidence="4 5" key="1">
    <citation type="submission" date="2019-08" db="EMBL/GenBank/DDBJ databases">
        <title>Bacillus genomes from the desert of Cuatro Cienegas, Coahuila.</title>
        <authorList>
            <person name="Olmedo-Alvarez G."/>
        </authorList>
    </citation>
    <scope>NUCLEOTIDE SEQUENCE [LARGE SCALE GENOMIC DNA]</scope>
    <source>
        <strain evidence="3 5">CH37_1T</strain>
        <strain evidence="2 4">CH446_14T</strain>
    </source>
</reference>
<dbReference type="EMBL" id="VTES01000013">
    <property type="protein sequence ID" value="TYS57462.1"/>
    <property type="molecule type" value="Genomic_DNA"/>
</dbReference>